<organism evidence="2">
    <name type="scientific">Pyramimonas obovata</name>
    <dbReference type="NCBI Taxonomy" id="1411642"/>
    <lineage>
        <taxon>Eukaryota</taxon>
        <taxon>Viridiplantae</taxon>
        <taxon>Chlorophyta</taxon>
        <taxon>Pyramimonadophyceae</taxon>
        <taxon>Pyramimonadales</taxon>
        <taxon>Pyramimonadaceae</taxon>
        <taxon>Pyramimonas</taxon>
        <taxon>Pyramimonas incertae sedis</taxon>
    </lineage>
</organism>
<feature type="transmembrane region" description="Helical" evidence="1">
    <location>
        <begin position="142"/>
        <end position="161"/>
    </location>
</feature>
<keyword evidence="1" id="KW-0472">Membrane</keyword>
<protein>
    <submittedName>
        <fullName evidence="2">Uncharacterized protein</fullName>
    </submittedName>
</protein>
<keyword evidence="1" id="KW-0812">Transmembrane</keyword>
<sequence length="250" mass="28159">MVSTDMVGPAPLDDIMAGGLMCAQRWFIACFVLSPFVYYFLDPHSDRRFPATISWTIRKGSAKWTQHLLWGCGWGSALEAMARSGQPLWWQAFAWQFVLTGALACAVFPVGLGPAADLRHHAAALAYMLNHVPMLAHWRVPLLYQAGFYMSLSFFIGINVVQRRIKRAAGLPSHGPGTSSGELRQMLEERKKRDMKRLKGAHSEAAEEYEDGYVAPWVVTMLWWLELAEQLLENALFMFFVFGMNRGAKA</sequence>
<accession>A0A7S0WTN5</accession>
<keyword evidence="1" id="KW-1133">Transmembrane helix</keyword>
<evidence type="ECO:0000256" key="1">
    <source>
        <dbReference type="SAM" id="Phobius"/>
    </source>
</evidence>
<name>A0A7S0WTN5_9CHLO</name>
<gene>
    <name evidence="2" type="ORF">POBO1169_LOCUS16536</name>
</gene>
<dbReference type="AlphaFoldDB" id="A0A7S0WTN5"/>
<feature type="transmembrane region" description="Helical" evidence="1">
    <location>
        <begin position="15"/>
        <end position="41"/>
    </location>
</feature>
<reference evidence="2" key="1">
    <citation type="submission" date="2021-01" db="EMBL/GenBank/DDBJ databases">
        <authorList>
            <person name="Corre E."/>
            <person name="Pelletier E."/>
            <person name="Niang G."/>
            <person name="Scheremetjew M."/>
            <person name="Finn R."/>
            <person name="Kale V."/>
            <person name="Holt S."/>
            <person name="Cochrane G."/>
            <person name="Meng A."/>
            <person name="Brown T."/>
            <person name="Cohen L."/>
        </authorList>
    </citation>
    <scope>NUCLEOTIDE SEQUENCE</scope>
    <source>
        <strain evidence="2">CCMP722</strain>
    </source>
</reference>
<proteinExistence type="predicted"/>
<evidence type="ECO:0000313" key="2">
    <source>
        <dbReference type="EMBL" id="CAD8683779.1"/>
    </source>
</evidence>
<dbReference type="EMBL" id="HBFA01032826">
    <property type="protein sequence ID" value="CAD8683779.1"/>
    <property type="molecule type" value="Transcribed_RNA"/>
</dbReference>
<feature type="transmembrane region" description="Helical" evidence="1">
    <location>
        <begin position="88"/>
        <end position="110"/>
    </location>
</feature>